<comment type="caution">
    <text evidence="1">The sequence shown here is derived from an EMBL/GenBank/DDBJ whole genome shotgun (WGS) entry which is preliminary data.</text>
</comment>
<keyword evidence="2" id="KW-1185">Reference proteome</keyword>
<name>A0A9P6FUN4_9FUNG</name>
<organism evidence="1 2">
    <name type="scientific">Lunasporangiospora selenospora</name>
    <dbReference type="NCBI Taxonomy" id="979761"/>
    <lineage>
        <taxon>Eukaryota</taxon>
        <taxon>Fungi</taxon>
        <taxon>Fungi incertae sedis</taxon>
        <taxon>Mucoromycota</taxon>
        <taxon>Mortierellomycotina</taxon>
        <taxon>Mortierellomycetes</taxon>
        <taxon>Mortierellales</taxon>
        <taxon>Mortierellaceae</taxon>
        <taxon>Lunasporangiospora</taxon>
    </lineage>
</organism>
<gene>
    <name evidence="1" type="ORF">BGW38_001430</name>
</gene>
<feature type="non-terminal residue" evidence="1">
    <location>
        <position position="1"/>
    </location>
</feature>
<sequence>PALPEYVQVRIQPLVNFVNDRYVVVKGELSKKDVGAIQKARNILHLTTEETLPILQNAANDILASLTQYQFLCQK</sequence>
<dbReference type="Proteomes" id="UP000780801">
    <property type="component" value="Unassembled WGS sequence"/>
</dbReference>
<dbReference type="AlphaFoldDB" id="A0A9P6FUN4"/>
<evidence type="ECO:0000313" key="2">
    <source>
        <dbReference type="Proteomes" id="UP000780801"/>
    </source>
</evidence>
<protein>
    <submittedName>
        <fullName evidence="1">Uncharacterized protein</fullName>
    </submittedName>
</protein>
<accession>A0A9P6FUN4</accession>
<reference evidence="1" key="1">
    <citation type="journal article" date="2020" name="Fungal Divers.">
        <title>Resolving the Mortierellaceae phylogeny through synthesis of multi-gene phylogenetics and phylogenomics.</title>
        <authorList>
            <person name="Vandepol N."/>
            <person name="Liber J."/>
            <person name="Desiro A."/>
            <person name="Na H."/>
            <person name="Kennedy M."/>
            <person name="Barry K."/>
            <person name="Grigoriev I.V."/>
            <person name="Miller A.N."/>
            <person name="O'Donnell K."/>
            <person name="Stajich J.E."/>
            <person name="Bonito G."/>
        </authorList>
    </citation>
    <scope>NUCLEOTIDE SEQUENCE</scope>
    <source>
        <strain evidence="1">KOD1015</strain>
    </source>
</reference>
<dbReference type="OrthoDB" id="376826at2759"/>
<dbReference type="EMBL" id="JAABOA010001451">
    <property type="protein sequence ID" value="KAF9581521.1"/>
    <property type="molecule type" value="Genomic_DNA"/>
</dbReference>
<proteinExistence type="predicted"/>
<evidence type="ECO:0000313" key="1">
    <source>
        <dbReference type="EMBL" id="KAF9581521.1"/>
    </source>
</evidence>